<keyword evidence="7 9" id="KW-0472">Membrane</keyword>
<feature type="transmembrane region" description="Helical" evidence="9">
    <location>
        <begin position="326"/>
        <end position="348"/>
    </location>
</feature>
<keyword evidence="3" id="KW-0813">Transport</keyword>
<evidence type="ECO:0000256" key="6">
    <source>
        <dbReference type="ARBA" id="ARBA00022989"/>
    </source>
</evidence>
<feature type="region of interest" description="Disordered" evidence="8">
    <location>
        <begin position="1"/>
        <end position="114"/>
    </location>
</feature>
<proteinExistence type="inferred from homology"/>
<accession>A0ABU2DTB2</accession>
<feature type="compositionally biased region" description="Low complexity" evidence="8">
    <location>
        <begin position="7"/>
        <end position="29"/>
    </location>
</feature>
<evidence type="ECO:0000256" key="9">
    <source>
        <dbReference type="SAM" id="Phobius"/>
    </source>
</evidence>
<protein>
    <submittedName>
        <fullName evidence="10">AI-2E family transporter</fullName>
    </submittedName>
</protein>
<feature type="compositionally biased region" description="Basic residues" evidence="8">
    <location>
        <begin position="30"/>
        <end position="43"/>
    </location>
</feature>
<dbReference type="PANTHER" id="PTHR21716">
    <property type="entry name" value="TRANSMEMBRANE PROTEIN"/>
    <property type="match status" value="1"/>
</dbReference>
<gene>
    <name evidence="10" type="ORF">RIL96_08100</name>
</gene>
<comment type="caution">
    <text evidence="10">The sequence shown here is derived from an EMBL/GenBank/DDBJ whole genome shotgun (WGS) entry which is preliminary data.</text>
</comment>
<evidence type="ECO:0000256" key="1">
    <source>
        <dbReference type="ARBA" id="ARBA00004651"/>
    </source>
</evidence>
<evidence type="ECO:0000256" key="3">
    <source>
        <dbReference type="ARBA" id="ARBA00022448"/>
    </source>
</evidence>
<feature type="transmembrane region" description="Helical" evidence="9">
    <location>
        <begin position="380"/>
        <end position="404"/>
    </location>
</feature>
<feature type="compositionally biased region" description="Low complexity" evidence="8">
    <location>
        <begin position="105"/>
        <end position="114"/>
    </location>
</feature>
<evidence type="ECO:0000313" key="11">
    <source>
        <dbReference type="Proteomes" id="UP001251870"/>
    </source>
</evidence>
<dbReference type="PANTHER" id="PTHR21716:SF53">
    <property type="entry name" value="PERMEASE PERM-RELATED"/>
    <property type="match status" value="1"/>
</dbReference>
<dbReference type="RefSeq" id="WP_310548514.1">
    <property type="nucleotide sequence ID" value="NZ_JAVKGR010000008.1"/>
</dbReference>
<comment type="subcellular location">
    <subcellularLocation>
        <location evidence="1">Cell membrane</location>
        <topology evidence="1">Multi-pass membrane protein</topology>
    </subcellularLocation>
</comment>
<reference evidence="10 11" key="1">
    <citation type="submission" date="2023-09" db="EMBL/GenBank/DDBJ databases">
        <title>Description of three actinobacteria isolated from air of manufacturing shop in a pharmaceutical factory.</title>
        <authorList>
            <person name="Zhang D.-F."/>
        </authorList>
    </citation>
    <scope>NUCLEOTIDE SEQUENCE [LARGE SCALE GENOMIC DNA]</scope>
    <source>
        <strain evidence="10 11">LY-0111</strain>
    </source>
</reference>
<keyword evidence="5 9" id="KW-0812">Transmembrane</keyword>
<dbReference type="InterPro" id="IPR002549">
    <property type="entry name" value="AI-2E-like"/>
</dbReference>
<evidence type="ECO:0000256" key="8">
    <source>
        <dbReference type="SAM" id="MobiDB-lite"/>
    </source>
</evidence>
<keyword evidence="4" id="KW-1003">Cell membrane</keyword>
<dbReference type="EMBL" id="JAVKGR010000008">
    <property type="protein sequence ID" value="MDR8019525.1"/>
    <property type="molecule type" value="Genomic_DNA"/>
</dbReference>
<evidence type="ECO:0000256" key="2">
    <source>
        <dbReference type="ARBA" id="ARBA00009773"/>
    </source>
</evidence>
<feature type="transmembrane region" description="Helical" evidence="9">
    <location>
        <begin position="186"/>
        <end position="207"/>
    </location>
</feature>
<keyword evidence="11" id="KW-1185">Reference proteome</keyword>
<evidence type="ECO:0000256" key="7">
    <source>
        <dbReference type="ARBA" id="ARBA00023136"/>
    </source>
</evidence>
<evidence type="ECO:0000313" key="10">
    <source>
        <dbReference type="EMBL" id="MDR8019525.1"/>
    </source>
</evidence>
<feature type="transmembrane region" description="Helical" evidence="9">
    <location>
        <begin position="424"/>
        <end position="457"/>
    </location>
</feature>
<dbReference type="Pfam" id="PF01594">
    <property type="entry name" value="AI-2E_transport"/>
    <property type="match status" value="1"/>
</dbReference>
<feature type="transmembrane region" description="Helical" evidence="9">
    <location>
        <begin position="156"/>
        <end position="174"/>
    </location>
</feature>
<sequence>MQESEQGTEPEPGAAAAGSATPRRSASGRGLRRWWGRRLPRRRPMTEPEPPVLDRFGLPLEPSDSTATAGPADGEGTSGEGTHGEADGDHTGTHADAHTSDLRTPAGDSSAASVSVAPSVDPGVLGHRPIYTGFMFAVGVGLALLIVYVTQANSQLLVWIGAALFIALGLDPIVRGLERLGLPRPLGVLSTMLVFLGAVSLFVASIAPTVTEQMSNFVMSVPQIVNDVSESQWFQDLDQNLQVQDIIDTEVNRLIADPGRATSALGGLFGVGAAVLSTGFGVLVVAVLALYFLASLPTMKAWGYRLVPRSRRTRVEQLGERILNGVGYYVIGQACVAVLNGIVAYIAISVAGVPFGALFAVTVGILAFIPLVGPVTGGTLVTLVSLTVDWQTALTFAVIYFIYLQVEAYFVSPRIMARAVKIPAAVAVISVIAGGTLLGVLGALMAIPTAAALMLLLREVLIAHQDRR</sequence>
<dbReference type="Proteomes" id="UP001251870">
    <property type="component" value="Unassembled WGS sequence"/>
</dbReference>
<keyword evidence="6 9" id="KW-1133">Transmembrane helix</keyword>
<feature type="transmembrane region" description="Helical" evidence="9">
    <location>
        <begin position="354"/>
        <end position="373"/>
    </location>
</feature>
<name>A0ABU2DTB2_9MICC</name>
<comment type="similarity">
    <text evidence="2">Belongs to the autoinducer-2 exporter (AI-2E) (TC 2.A.86) family.</text>
</comment>
<evidence type="ECO:0000256" key="5">
    <source>
        <dbReference type="ARBA" id="ARBA00022692"/>
    </source>
</evidence>
<organism evidence="10 11">
    <name type="scientific">Nesterenkonia aerolata</name>
    <dbReference type="NCBI Taxonomy" id="3074079"/>
    <lineage>
        <taxon>Bacteria</taxon>
        <taxon>Bacillati</taxon>
        <taxon>Actinomycetota</taxon>
        <taxon>Actinomycetes</taxon>
        <taxon>Micrococcales</taxon>
        <taxon>Micrococcaceae</taxon>
        <taxon>Nesterenkonia</taxon>
    </lineage>
</organism>
<feature type="transmembrane region" description="Helical" evidence="9">
    <location>
        <begin position="130"/>
        <end position="150"/>
    </location>
</feature>
<feature type="compositionally biased region" description="Basic and acidic residues" evidence="8">
    <location>
        <begin position="82"/>
        <end position="101"/>
    </location>
</feature>
<feature type="transmembrane region" description="Helical" evidence="9">
    <location>
        <begin position="268"/>
        <end position="294"/>
    </location>
</feature>
<evidence type="ECO:0000256" key="4">
    <source>
        <dbReference type="ARBA" id="ARBA00022475"/>
    </source>
</evidence>